<evidence type="ECO:0000256" key="4">
    <source>
        <dbReference type="ARBA" id="ARBA00023306"/>
    </source>
</evidence>
<protein>
    <recommendedName>
        <fullName evidence="5 6">Cell division protein FtsA</fullName>
    </recommendedName>
</protein>
<keyword evidence="10" id="KW-1185">Reference proteome</keyword>
<keyword evidence="4 5" id="KW-0131">Cell cycle</keyword>
<proteinExistence type="inferred from homology"/>
<dbReference type="Gene3D" id="3.30.1490.110">
    <property type="match status" value="1"/>
</dbReference>
<keyword evidence="1 5" id="KW-1003">Cell membrane</keyword>
<feature type="region of interest" description="Disordered" evidence="7">
    <location>
        <begin position="277"/>
        <end position="296"/>
    </location>
</feature>
<dbReference type="Pfam" id="PF14450">
    <property type="entry name" value="FtsA"/>
    <property type="match status" value="1"/>
</dbReference>
<comment type="subunit">
    <text evidence="5">Self-interacts. Interacts with FtsZ.</text>
</comment>
<dbReference type="GO" id="GO:0051301">
    <property type="term" value="P:cell division"/>
    <property type="evidence" value="ECO:0007669"/>
    <property type="project" value="UniProtKB-KW"/>
</dbReference>
<dbReference type="RefSeq" id="WP_257596779.1">
    <property type="nucleotide sequence ID" value="NZ_JANKHH010000007.1"/>
</dbReference>
<dbReference type="Proteomes" id="UP001206067">
    <property type="component" value="Unassembled WGS sequence"/>
</dbReference>
<evidence type="ECO:0000313" key="9">
    <source>
        <dbReference type="EMBL" id="MCR2834921.1"/>
    </source>
</evidence>
<dbReference type="PANTHER" id="PTHR32432:SF4">
    <property type="entry name" value="CELL DIVISION PROTEIN FTSA"/>
    <property type="match status" value="1"/>
</dbReference>
<dbReference type="Gene3D" id="3.30.420.40">
    <property type="match status" value="1"/>
</dbReference>
<name>A0ABT1XTG9_9SPHN</name>
<evidence type="ECO:0000313" key="10">
    <source>
        <dbReference type="Proteomes" id="UP001206067"/>
    </source>
</evidence>
<dbReference type="NCBIfam" id="TIGR01174">
    <property type="entry name" value="ftsA"/>
    <property type="match status" value="1"/>
</dbReference>
<sequence length="427" mass="44671">MALPRITKVFGAVNVGSFRISAMVMGLSETGEMIVLGSGHRQSQGIKRGYVTDMAAATYAIRDAVERAEKNAGTSVSSVWVGCSGAGLASQIAKVEIDIGGRRIEEEDIEQLLLVARDNIQPDGRMVLHAQPAHYTLDGAHGVANPKGLHAERLGVDVHVMLADGAPVRNLIEAVQNAHLEVESVVAAPIAAGHACLTPEERELGTALVEIGGDVTNVSVYAAGMLLGLKAIPLGSTDITDAVASAFGIRRFQAERLKCVSGSAIASPTDHREMIPVYGPGESGESGSTARGADDKNRIPRAELVSVVTQNLAKLTDEIGKALREMGFSGSRGSQVVLTGGGAELAGLAEYAQSALGRPVRIGKPPALRGLPEAHATPGFATLAGLCLYAADDPVDIRTIDPRYTTTVKLSGMALVSRLVRAAREYF</sequence>
<comment type="caution">
    <text evidence="9">The sequence shown here is derived from an EMBL/GenBank/DDBJ whole genome shotgun (WGS) entry which is preliminary data.</text>
</comment>
<evidence type="ECO:0000256" key="7">
    <source>
        <dbReference type="SAM" id="MobiDB-lite"/>
    </source>
</evidence>
<evidence type="ECO:0000256" key="5">
    <source>
        <dbReference type="HAMAP-Rule" id="MF_02033"/>
    </source>
</evidence>
<evidence type="ECO:0000256" key="3">
    <source>
        <dbReference type="ARBA" id="ARBA00023136"/>
    </source>
</evidence>
<evidence type="ECO:0000256" key="6">
    <source>
        <dbReference type="PIRNR" id="PIRNR003101"/>
    </source>
</evidence>
<dbReference type="HAMAP" id="MF_02033">
    <property type="entry name" value="FtsA"/>
    <property type="match status" value="1"/>
</dbReference>
<evidence type="ECO:0000259" key="8">
    <source>
        <dbReference type="SMART" id="SM00842"/>
    </source>
</evidence>
<gene>
    <name evidence="5 9" type="primary">ftsA</name>
    <name evidence="9" type="ORF">NSO95_13300</name>
</gene>
<feature type="domain" description="SHS2" evidence="8">
    <location>
        <begin position="10"/>
        <end position="196"/>
    </location>
</feature>
<keyword evidence="3 5" id="KW-0472">Membrane</keyword>
<dbReference type="InterPro" id="IPR050696">
    <property type="entry name" value="FtsA/MreB"/>
</dbReference>
<dbReference type="InterPro" id="IPR020823">
    <property type="entry name" value="Cell_div_FtsA"/>
</dbReference>
<dbReference type="InterPro" id="IPR003494">
    <property type="entry name" value="SHS2_FtsA"/>
</dbReference>
<dbReference type="PANTHER" id="PTHR32432">
    <property type="entry name" value="CELL DIVISION PROTEIN FTSA-RELATED"/>
    <property type="match status" value="1"/>
</dbReference>
<dbReference type="InterPro" id="IPR043129">
    <property type="entry name" value="ATPase_NBD"/>
</dbReference>
<keyword evidence="2 5" id="KW-0132">Cell division</keyword>
<evidence type="ECO:0000256" key="2">
    <source>
        <dbReference type="ARBA" id="ARBA00022618"/>
    </source>
</evidence>
<comment type="function">
    <text evidence="5 6">Cell division protein that is involved in the assembly of the Z ring. May serve as a membrane anchor for the Z ring.</text>
</comment>
<dbReference type="EMBL" id="JANKHH010000007">
    <property type="protein sequence ID" value="MCR2834921.1"/>
    <property type="molecule type" value="Genomic_DNA"/>
</dbReference>
<organism evidence="9 10">
    <name type="scientific">Parerythrobacter lacustris</name>
    <dbReference type="NCBI Taxonomy" id="2969984"/>
    <lineage>
        <taxon>Bacteria</taxon>
        <taxon>Pseudomonadati</taxon>
        <taxon>Pseudomonadota</taxon>
        <taxon>Alphaproteobacteria</taxon>
        <taxon>Sphingomonadales</taxon>
        <taxon>Erythrobacteraceae</taxon>
        <taxon>Parerythrobacter</taxon>
    </lineage>
</organism>
<evidence type="ECO:0000256" key="1">
    <source>
        <dbReference type="ARBA" id="ARBA00022475"/>
    </source>
</evidence>
<reference evidence="9 10" key="1">
    <citation type="submission" date="2022-08" db="EMBL/GenBank/DDBJ databases">
        <title>Polyphasic taxonomy analysis of Qipengyuania sp.RS5-5.</title>
        <authorList>
            <person name="Xamxidin M."/>
            <person name="Wu M."/>
        </authorList>
    </citation>
    <scope>NUCLEOTIDE SEQUENCE [LARGE SCALE GENOMIC DNA]</scope>
    <source>
        <strain evidence="9 10">RS5-5</strain>
    </source>
</reference>
<comment type="subcellular location">
    <subcellularLocation>
        <location evidence="5">Cell membrane</location>
        <topology evidence="5">Peripheral membrane protein</topology>
        <orientation evidence="5">Cytoplasmic side</orientation>
    </subcellularLocation>
    <text evidence="5">Localizes to the Z ring in an FtsZ-dependent manner. Targeted to the membrane through a conserved C-terminal amphipathic helix.</text>
</comment>
<dbReference type="SUPFAM" id="SSF53067">
    <property type="entry name" value="Actin-like ATPase domain"/>
    <property type="match status" value="2"/>
</dbReference>
<accession>A0ABT1XTG9</accession>
<comment type="similarity">
    <text evidence="5 6">Belongs to the FtsA/MreB family.</text>
</comment>
<dbReference type="CDD" id="cd24048">
    <property type="entry name" value="ASKHA_NBD_FtsA"/>
    <property type="match status" value="1"/>
</dbReference>
<dbReference type="PIRSF" id="PIRSF003101">
    <property type="entry name" value="FtsA"/>
    <property type="match status" value="1"/>
</dbReference>
<dbReference type="SMART" id="SM00842">
    <property type="entry name" value="FtsA"/>
    <property type="match status" value="1"/>
</dbReference>
<dbReference type="Pfam" id="PF02491">
    <property type="entry name" value="SHS2_FTSA"/>
    <property type="match status" value="1"/>
</dbReference>